<organism evidence="1 2">
    <name type="scientific">Aulographum hederae CBS 113979</name>
    <dbReference type="NCBI Taxonomy" id="1176131"/>
    <lineage>
        <taxon>Eukaryota</taxon>
        <taxon>Fungi</taxon>
        <taxon>Dikarya</taxon>
        <taxon>Ascomycota</taxon>
        <taxon>Pezizomycotina</taxon>
        <taxon>Dothideomycetes</taxon>
        <taxon>Pleosporomycetidae</taxon>
        <taxon>Aulographales</taxon>
        <taxon>Aulographaceae</taxon>
    </lineage>
</organism>
<keyword evidence="2" id="KW-1185">Reference proteome</keyword>
<dbReference type="AlphaFoldDB" id="A0A6G1H7X4"/>
<dbReference type="Proteomes" id="UP000800041">
    <property type="component" value="Unassembled WGS sequence"/>
</dbReference>
<reference evidence="1" key="1">
    <citation type="journal article" date="2020" name="Stud. Mycol.">
        <title>101 Dothideomycetes genomes: a test case for predicting lifestyles and emergence of pathogens.</title>
        <authorList>
            <person name="Haridas S."/>
            <person name="Albert R."/>
            <person name="Binder M."/>
            <person name="Bloem J."/>
            <person name="Labutti K."/>
            <person name="Salamov A."/>
            <person name="Andreopoulos B."/>
            <person name="Baker S."/>
            <person name="Barry K."/>
            <person name="Bills G."/>
            <person name="Bluhm B."/>
            <person name="Cannon C."/>
            <person name="Castanera R."/>
            <person name="Culley D."/>
            <person name="Daum C."/>
            <person name="Ezra D."/>
            <person name="Gonzalez J."/>
            <person name="Henrissat B."/>
            <person name="Kuo A."/>
            <person name="Liang C."/>
            <person name="Lipzen A."/>
            <person name="Lutzoni F."/>
            <person name="Magnuson J."/>
            <person name="Mondo S."/>
            <person name="Nolan M."/>
            <person name="Ohm R."/>
            <person name="Pangilinan J."/>
            <person name="Park H.-J."/>
            <person name="Ramirez L."/>
            <person name="Alfaro M."/>
            <person name="Sun H."/>
            <person name="Tritt A."/>
            <person name="Yoshinaga Y."/>
            <person name="Zwiers L.-H."/>
            <person name="Turgeon B."/>
            <person name="Goodwin S."/>
            <person name="Spatafora J."/>
            <person name="Crous P."/>
            <person name="Grigoriev I."/>
        </authorList>
    </citation>
    <scope>NUCLEOTIDE SEQUENCE</scope>
    <source>
        <strain evidence="1">CBS 113979</strain>
    </source>
</reference>
<dbReference type="EMBL" id="ML977146">
    <property type="protein sequence ID" value="KAF1989120.1"/>
    <property type="molecule type" value="Genomic_DNA"/>
</dbReference>
<gene>
    <name evidence="1" type="ORF">K402DRAFT_14588</name>
</gene>
<sequence length="186" mass="20867">MNGLNPRLTHSLSPLQPQLDNIHDELAVEDRSIVLVKLASACLGLLPGHCHHRPAEVGFLFCQLRAYEANFNLFLRVRFVPSFEELKVFLQNFCTSFVLARLYQLVSYRDCKLSISQLNASFSLWSLSSSARRICASPVICRKPPTRCDSLLASLGVGSCPQLLRWLMSMTVCNCGELVLPFLPHC</sequence>
<protein>
    <submittedName>
        <fullName evidence="1">Uncharacterized protein</fullName>
    </submittedName>
</protein>
<evidence type="ECO:0000313" key="2">
    <source>
        <dbReference type="Proteomes" id="UP000800041"/>
    </source>
</evidence>
<evidence type="ECO:0000313" key="1">
    <source>
        <dbReference type="EMBL" id="KAF1989120.1"/>
    </source>
</evidence>
<accession>A0A6G1H7X4</accession>
<name>A0A6G1H7X4_9PEZI</name>
<proteinExistence type="predicted"/>